<feature type="domain" description="ABC3 transporter permease C-terminal" evidence="7">
    <location>
        <begin position="100"/>
        <end position="213"/>
    </location>
</feature>
<gene>
    <name evidence="8" type="ORF">OBE_08511</name>
</gene>
<dbReference type="PANTHER" id="PTHR30572:SF18">
    <property type="entry name" value="ABC-TYPE MACROLIDE FAMILY EXPORT SYSTEM PERMEASE COMPONENT 2"/>
    <property type="match status" value="1"/>
</dbReference>
<dbReference type="InterPro" id="IPR050250">
    <property type="entry name" value="Macrolide_Exporter_MacB"/>
</dbReference>
<evidence type="ECO:0000256" key="4">
    <source>
        <dbReference type="ARBA" id="ARBA00022989"/>
    </source>
</evidence>
<reference evidence="8" key="1">
    <citation type="journal article" date="2013" name="Environ. Microbiol.">
        <title>Microbiota from the distal guts of lean and obese adolescents exhibit partial functional redundancy besides clear differences in community structure.</title>
        <authorList>
            <person name="Ferrer M."/>
            <person name="Ruiz A."/>
            <person name="Lanza F."/>
            <person name="Haange S.B."/>
            <person name="Oberbach A."/>
            <person name="Till H."/>
            <person name="Bargiela R."/>
            <person name="Campoy C."/>
            <person name="Segura M.T."/>
            <person name="Richter M."/>
            <person name="von Bergen M."/>
            <person name="Seifert J."/>
            <person name="Suarez A."/>
        </authorList>
    </citation>
    <scope>NUCLEOTIDE SEQUENCE</scope>
</reference>
<feature type="transmembrane region" description="Helical" evidence="6">
    <location>
        <begin position="97"/>
        <end position="119"/>
    </location>
</feature>
<name>K1TQ07_9ZZZZ</name>
<evidence type="ECO:0000259" key="7">
    <source>
        <dbReference type="Pfam" id="PF02687"/>
    </source>
</evidence>
<dbReference type="EMBL" id="AJWZ01005872">
    <property type="protein sequence ID" value="EKC61371.1"/>
    <property type="molecule type" value="Genomic_DNA"/>
</dbReference>
<dbReference type="Pfam" id="PF02687">
    <property type="entry name" value="FtsX"/>
    <property type="match status" value="1"/>
</dbReference>
<feature type="non-terminal residue" evidence="8">
    <location>
        <position position="219"/>
    </location>
</feature>
<dbReference type="InterPro" id="IPR003838">
    <property type="entry name" value="ABC3_permease_C"/>
</dbReference>
<comment type="subcellular location">
    <subcellularLocation>
        <location evidence="1">Cell membrane</location>
        <topology evidence="1">Multi-pass membrane protein</topology>
    </subcellularLocation>
</comment>
<evidence type="ECO:0000256" key="6">
    <source>
        <dbReference type="SAM" id="Phobius"/>
    </source>
</evidence>
<organism evidence="8">
    <name type="scientific">human gut metagenome</name>
    <dbReference type="NCBI Taxonomy" id="408170"/>
    <lineage>
        <taxon>unclassified sequences</taxon>
        <taxon>metagenomes</taxon>
        <taxon>organismal metagenomes</taxon>
    </lineage>
</organism>
<dbReference type="GO" id="GO:0005886">
    <property type="term" value="C:plasma membrane"/>
    <property type="evidence" value="ECO:0007669"/>
    <property type="project" value="UniProtKB-SubCell"/>
</dbReference>
<dbReference type="PANTHER" id="PTHR30572">
    <property type="entry name" value="MEMBRANE COMPONENT OF TRANSPORTER-RELATED"/>
    <property type="match status" value="1"/>
</dbReference>
<sequence>MGIDEGKNPPFEIVGVIEDFRTGHLAKGDAPLAILYDKGDNPTNPLIATIVEGKRKEAVDFLKELHDEVLGQGEFDYSFVEDEVKKLYDEDKRATQIYVTFAGLAICISCLGLFGLSLYDIRQRYREIALRKVNGATGKQVALLLVRKYLYILGAAFAVAIPLAYYIIHDYTKDFTVKAPVGVDIFITGFILTLIISLGTLLWQVRRAVRINPALIMKS</sequence>
<proteinExistence type="predicted"/>
<comment type="caution">
    <text evidence="8">The sequence shown here is derived from an EMBL/GenBank/DDBJ whole genome shotgun (WGS) entry which is preliminary data.</text>
</comment>
<evidence type="ECO:0000256" key="2">
    <source>
        <dbReference type="ARBA" id="ARBA00022475"/>
    </source>
</evidence>
<protein>
    <submittedName>
        <fullName evidence="8">Membrane protein containing DUF214, permase predicted</fullName>
    </submittedName>
</protein>
<evidence type="ECO:0000313" key="8">
    <source>
        <dbReference type="EMBL" id="EKC61371.1"/>
    </source>
</evidence>
<feature type="transmembrane region" description="Helical" evidence="6">
    <location>
        <begin position="149"/>
        <end position="168"/>
    </location>
</feature>
<feature type="transmembrane region" description="Helical" evidence="6">
    <location>
        <begin position="180"/>
        <end position="203"/>
    </location>
</feature>
<accession>K1TQ07</accession>
<evidence type="ECO:0000256" key="5">
    <source>
        <dbReference type="ARBA" id="ARBA00023136"/>
    </source>
</evidence>
<keyword evidence="3 6" id="KW-0812">Transmembrane</keyword>
<dbReference type="AlphaFoldDB" id="K1TQ07"/>
<evidence type="ECO:0000256" key="3">
    <source>
        <dbReference type="ARBA" id="ARBA00022692"/>
    </source>
</evidence>
<dbReference type="GO" id="GO:0022857">
    <property type="term" value="F:transmembrane transporter activity"/>
    <property type="evidence" value="ECO:0007669"/>
    <property type="project" value="TreeGrafter"/>
</dbReference>
<keyword evidence="4 6" id="KW-1133">Transmembrane helix</keyword>
<keyword evidence="2" id="KW-1003">Cell membrane</keyword>
<evidence type="ECO:0000256" key="1">
    <source>
        <dbReference type="ARBA" id="ARBA00004651"/>
    </source>
</evidence>
<keyword evidence="5 6" id="KW-0472">Membrane</keyword>